<evidence type="ECO:0000256" key="5">
    <source>
        <dbReference type="ARBA" id="ARBA00051067"/>
    </source>
</evidence>
<feature type="domain" description="AB hydrolase-1" evidence="8">
    <location>
        <begin position="25"/>
        <end position="141"/>
    </location>
</feature>
<dbReference type="InterPro" id="IPR000639">
    <property type="entry name" value="Epox_hydrolase-like"/>
</dbReference>
<keyword evidence="10" id="KW-1185">Reference proteome</keyword>
<comment type="catalytic activity">
    <reaction evidence="7">
        <text>(24S)-24,25-epoxycucurbitadienol + H2O = (24R)-24,25-dihydroxycucurbitadienol</text>
        <dbReference type="Rhea" id="RHEA:81855"/>
        <dbReference type="ChEBI" id="CHEBI:15377"/>
        <dbReference type="ChEBI" id="CHEBI:229949"/>
        <dbReference type="ChEBI" id="CHEBI:229950"/>
    </reaction>
    <physiologicalReaction direction="left-to-right" evidence="7">
        <dbReference type="Rhea" id="RHEA:81856"/>
    </physiologicalReaction>
</comment>
<evidence type="ECO:0000256" key="4">
    <source>
        <dbReference type="ARBA" id="ARBA00038334"/>
    </source>
</evidence>
<dbReference type="AlphaFoldDB" id="A0AAV3RDN4"/>
<name>A0AAV3RDN4_LITER</name>
<dbReference type="PRINTS" id="PR00111">
    <property type="entry name" value="ABHYDROLASE"/>
</dbReference>
<gene>
    <name evidence="9" type="ORF">LIER_41623</name>
</gene>
<dbReference type="Pfam" id="PF00561">
    <property type="entry name" value="Abhydrolase_1"/>
    <property type="match status" value="1"/>
</dbReference>
<protein>
    <recommendedName>
        <fullName evidence="2">soluble epoxide hydrolase</fullName>
        <ecNumber evidence="2">3.3.2.10</ecNumber>
    </recommendedName>
</protein>
<comment type="catalytic activity">
    <reaction evidence="5">
        <text>an epoxide + H2O = an ethanediol</text>
        <dbReference type="Rhea" id="RHEA:19037"/>
        <dbReference type="ChEBI" id="CHEBI:15377"/>
        <dbReference type="ChEBI" id="CHEBI:32955"/>
        <dbReference type="ChEBI" id="CHEBI:140594"/>
        <dbReference type="EC" id="3.3.2.10"/>
    </reaction>
    <physiologicalReaction direction="left-to-right" evidence="5">
        <dbReference type="Rhea" id="RHEA:19038"/>
    </physiologicalReaction>
</comment>
<evidence type="ECO:0000313" key="10">
    <source>
        <dbReference type="Proteomes" id="UP001454036"/>
    </source>
</evidence>
<reference evidence="9 10" key="1">
    <citation type="submission" date="2024-01" db="EMBL/GenBank/DDBJ databases">
        <title>The complete chloroplast genome sequence of Lithospermum erythrorhizon: insights into the phylogenetic relationship among Boraginaceae species and the maternal lineages of purple gromwells.</title>
        <authorList>
            <person name="Okada T."/>
            <person name="Watanabe K."/>
        </authorList>
    </citation>
    <scope>NUCLEOTIDE SEQUENCE [LARGE SCALE GENOMIC DNA]</scope>
</reference>
<dbReference type="InterPro" id="IPR000073">
    <property type="entry name" value="AB_hydrolase_1"/>
</dbReference>
<dbReference type="Gene3D" id="3.40.50.1820">
    <property type="entry name" value="alpha/beta hydrolase"/>
    <property type="match status" value="1"/>
</dbReference>
<dbReference type="GO" id="GO:0004301">
    <property type="term" value="F:epoxide hydrolase activity"/>
    <property type="evidence" value="ECO:0007669"/>
    <property type="project" value="UniProtKB-EC"/>
</dbReference>
<evidence type="ECO:0000256" key="1">
    <source>
        <dbReference type="ARBA" id="ARBA00004721"/>
    </source>
</evidence>
<keyword evidence="3 9" id="KW-0378">Hydrolase</keyword>
<proteinExistence type="inferred from homology"/>
<comment type="function">
    <text evidence="6">Epoxide hydrolase involved in the biosynthesis of cucurbitacin and mogroside tetracyclic triterpene natural products (e.g. siamenoside I and mogrosides IV, V and VI). Cucurbitacins have cytotoxic properties and exhibit deterrent taste as a defense barrier against herbivores. Mogrosides are nonsugar highly oxygenated compounds used as high-intensity zero-calorie sweeteners; they also possess pharmacological properties such as regulating immunity, lowering blood sugar and lipid levels, protecting the liver, and acting as antioxidants and antitumor agents. Catalyzes the hydrolysis of aromatic epoxide-containing substrates, such as the conversion of 24,25-epoxycucurbitadienol to 24,25-dihydroxycucurbitadienol.</text>
</comment>
<dbReference type="FunFam" id="3.40.50.1820:FF:000161">
    <property type="entry name" value="Epoxide hydrolase"/>
    <property type="match status" value="1"/>
</dbReference>
<evidence type="ECO:0000313" key="9">
    <source>
        <dbReference type="EMBL" id="GAA0173919.1"/>
    </source>
</evidence>
<comment type="pathway">
    <text evidence="1">Secondary metabolite biosynthesis; terpenoid biosynthesis.</text>
</comment>
<dbReference type="PANTHER" id="PTHR43329">
    <property type="entry name" value="EPOXIDE HYDROLASE"/>
    <property type="match status" value="1"/>
</dbReference>
<dbReference type="InterPro" id="IPR029058">
    <property type="entry name" value="AB_hydrolase_fold"/>
</dbReference>
<dbReference type="EMBL" id="BAABME010026444">
    <property type="protein sequence ID" value="GAA0173919.1"/>
    <property type="molecule type" value="Genomic_DNA"/>
</dbReference>
<organism evidence="9 10">
    <name type="scientific">Lithospermum erythrorhizon</name>
    <name type="common">Purple gromwell</name>
    <name type="synonym">Lithospermum officinale var. erythrorhizon</name>
    <dbReference type="NCBI Taxonomy" id="34254"/>
    <lineage>
        <taxon>Eukaryota</taxon>
        <taxon>Viridiplantae</taxon>
        <taxon>Streptophyta</taxon>
        <taxon>Embryophyta</taxon>
        <taxon>Tracheophyta</taxon>
        <taxon>Spermatophyta</taxon>
        <taxon>Magnoliopsida</taxon>
        <taxon>eudicotyledons</taxon>
        <taxon>Gunneridae</taxon>
        <taxon>Pentapetalae</taxon>
        <taxon>asterids</taxon>
        <taxon>lamiids</taxon>
        <taxon>Boraginales</taxon>
        <taxon>Boraginaceae</taxon>
        <taxon>Boraginoideae</taxon>
        <taxon>Lithospermeae</taxon>
        <taxon>Lithospermum</taxon>
    </lineage>
</organism>
<accession>A0AAV3RDN4</accession>
<evidence type="ECO:0000256" key="7">
    <source>
        <dbReference type="ARBA" id="ARBA00093212"/>
    </source>
</evidence>
<dbReference type="PRINTS" id="PR00412">
    <property type="entry name" value="EPOXHYDRLASE"/>
</dbReference>
<evidence type="ECO:0000256" key="6">
    <source>
        <dbReference type="ARBA" id="ARBA00058358"/>
    </source>
</evidence>
<dbReference type="SUPFAM" id="SSF53474">
    <property type="entry name" value="alpha/beta-Hydrolases"/>
    <property type="match status" value="1"/>
</dbReference>
<comment type="caution">
    <text evidence="9">The sequence shown here is derived from an EMBL/GenBank/DDBJ whole genome shotgun (WGS) entry which is preliminary data.</text>
</comment>
<comment type="similarity">
    <text evidence="4">Belongs to the AB hydrolase superfamily. Epoxide hydrolase family.</text>
</comment>
<evidence type="ECO:0000256" key="2">
    <source>
        <dbReference type="ARBA" id="ARBA00013006"/>
    </source>
</evidence>
<evidence type="ECO:0000259" key="8">
    <source>
        <dbReference type="Pfam" id="PF00561"/>
    </source>
</evidence>
<sequence length="318" mass="36332">MDKIEHKFYGINGINMHVAEVGEGPLVLFLHGFPELWYSWRHQMLFLADHGYRAVAPDLRGYGDTTCVDIGDSDKFTIHHLVGDIVHLLDTIALDHEKVFVVGHDWGAHIAWRLGLFRPDKVKALVNLSVPYFPRETNENIVDMLRAIHGDDYYVCRFQKPGDIEGELAKIDIKTVMKSFFNTFTAGTLYLRKGEGFGGAPDGLPPWLSDFDLDYFASKFERTGFTGGINYFRAIAKSWELTAPWTGAKIEVPAKFIWGDLGRAYHMIGVKYYIENGGFQRDVPKLEEIVLIKGAAHFIQQERVNEINKHIYDFIQKF</sequence>
<evidence type="ECO:0000256" key="3">
    <source>
        <dbReference type="ARBA" id="ARBA00022801"/>
    </source>
</evidence>
<dbReference type="EC" id="3.3.2.10" evidence="2"/>
<dbReference type="Proteomes" id="UP001454036">
    <property type="component" value="Unassembled WGS sequence"/>
</dbReference>